<comment type="caution">
    <text evidence="2">The sequence shown here is derived from an EMBL/GenBank/DDBJ whole genome shotgun (WGS) entry which is preliminary data.</text>
</comment>
<gene>
    <name evidence="2" type="ORF">A7A08_02346</name>
</gene>
<dbReference type="AlphaFoldDB" id="A0A1E2RWZ1"/>
<feature type="region of interest" description="Disordered" evidence="1">
    <location>
        <begin position="67"/>
        <end position="102"/>
    </location>
</feature>
<dbReference type="EMBL" id="MASI01000006">
    <property type="protein sequence ID" value="ODA66579.1"/>
    <property type="molecule type" value="Genomic_DNA"/>
</dbReference>
<dbReference type="RefSeq" id="WP_069095560.1">
    <property type="nucleotide sequence ID" value="NZ_MASI01000006.1"/>
</dbReference>
<dbReference type="PATRIC" id="fig|1177755.3.peg.2363"/>
<evidence type="ECO:0000313" key="3">
    <source>
        <dbReference type="Proteomes" id="UP000095087"/>
    </source>
</evidence>
<name>A0A1E2RWZ1_9HYPH</name>
<sequence length="102" mass="11328">MTEETETKKRGPSHIAYHVRDGEGEKSYFNRIGSAWPHKDGKGFNVQLDSLPVDGRITIRSAKDRVKEMKDAFQESGSQGLPALQPGPSKSRSRDDGPGMER</sequence>
<feature type="compositionally biased region" description="Basic and acidic residues" evidence="1">
    <location>
        <begin position="92"/>
        <end position="102"/>
    </location>
</feature>
<protein>
    <submittedName>
        <fullName evidence="2">Uncharacterized protein</fullName>
    </submittedName>
</protein>
<reference evidence="2 3" key="1">
    <citation type="submission" date="2016-07" db="EMBL/GenBank/DDBJ databases">
        <title>Draft genome sequence of Methyloligella halotolerans C2T (VKM B-2706T=CCUG 61687T=DSM 25045T), a halotolerant polyhydroxybutyrate accumulating methylotroph.</title>
        <authorList>
            <person name="Vasilenko O.V."/>
            <person name="Doronina N.V."/>
            <person name="Poroshina M.N."/>
            <person name="Tarlachkov S.V."/>
            <person name="Trotsenko Y.A."/>
        </authorList>
    </citation>
    <scope>NUCLEOTIDE SEQUENCE [LARGE SCALE GENOMIC DNA]</scope>
    <source>
        <strain evidence="2 3">VKM B-2706</strain>
    </source>
</reference>
<keyword evidence="3" id="KW-1185">Reference proteome</keyword>
<dbReference type="Proteomes" id="UP000095087">
    <property type="component" value="Unassembled WGS sequence"/>
</dbReference>
<dbReference type="STRING" id="1177755.A7A08_02346"/>
<evidence type="ECO:0000313" key="2">
    <source>
        <dbReference type="EMBL" id="ODA66579.1"/>
    </source>
</evidence>
<proteinExistence type="predicted"/>
<evidence type="ECO:0000256" key="1">
    <source>
        <dbReference type="SAM" id="MobiDB-lite"/>
    </source>
</evidence>
<accession>A0A1E2RWZ1</accession>
<organism evidence="2 3">
    <name type="scientific">Methyloligella halotolerans</name>
    <dbReference type="NCBI Taxonomy" id="1177755"/>
    <lineage>
        <taxon>Bacteria</taxon>
        <taxon>Pseudomonadati</taxon>
        <taxon>Pseudomonadota</taxon>
        <taxon>Alphaproteobacteria</taxon>
        <taxon>Hyphomicrobiales</taxon>
        <taxon>Hyphomicrobiaceae</taxon>
        <taxon>Methyloligella</taxon>
    </lineage>
</organism>